<dbReference type="InterPro" id="IPR048876">
    <property type="entry name" value="BipA_C"/>
</dbReference>
<dbReference type="Gene3D" id="2.40.30.10">
    <property type="entry name" value="Translation factors"/>
    <property type="match status" value="1"/>
</dbReference>
<dbReference type="PROSITE" id="PS00301">
    <property type="entry name" value="G_TR_1"/>
    <property type="match status" value="1"/>
</dbReference>
<dbReference type="SMART" id="SM00838">
    <property type="entry name" value="EFG_C"/>
    <property type="match status" value="1"/>
</dbReference>
<dbReference type="OrthoDB" id="364892at2759"/>
<dbReference type="PROSITE" id="PS51722">
    <property type="entry name" value="G_TR_2"/>
    <property type="match status" value="1"/>
</dbReference>
<dbReference type="SUPFAM" id="SSF50447">
    <property type="entry name" value="Translation proteins"/>
    <property type="match status" value="1"/>
</dbReference>
<dbReference type="Gene3D" id="3.40.50.300">
    <property type="entry name" value="P-loop containing nucleotide triphosphate hydrolases"/>
    <property type="match status" value="1"/>
</dbReference>
<dbReference type="Proteomes" id="UP000039865">
    <property type="component" value="Unassembled WGS sequence"/>
</dbReference>
<dbReference type="EMBL" id="CCKQ01013954">
    <property type="protein sequence ID" value="CDW85679.1"/>
    <property type="molecule type" value="Genomic_DNA"/>
</dbReference>
<dbReference type="PANTHER" id="PTHR42908">
    <property type="entry name" value="TRANSLATION ELONGATION FACTOR-RELATED"/>
    <property type="match status" value="1"/>
</dbReference>
<dbReference type="GO" id="GO:0005829">
    <property type="term" value="C:cytosol"/>
    <property type="evidence" value="ECO:0007669"/>
    <property type="project" value="TreeGrafter"/>
</dbReference>
<proteinExistence type="predicted"/>
<dbReference type="InterPro" id="IPR005225">
    <property type="entry name" value="Small_GTP-bd"/>
</dbReference>
<name>A0A078ATU9_STYLE</name>
<dbReference type="Gene3D" id="3.30.70.240">
    <property type="match status" value="1"/>
</dbReference>
<dbReference type="InterPro" id="IPR031157">
    <property type="entry name" value="G_TR_CS"/>
</dbReference>
<dbReference type="SUPFAM" id="SSF54980">
    <property type="entry name" value="EF-G C-terminal domain-like"/>
    <property type="match status" value="2"/>
</dbReference>
<dbReference type="Gene3D" id="3.30.70.870">
    <property type="entry name" value="Elongation Factor G (Translational Gtpase), domain 3"/>
    <property type="match status" value="1"/>
</dbReference>
<protein>
    <submittedName>
        <fullName evidence="2">Gtp-binding protein</fullName>
    </submittedName>
</protein>
<dbReference type="GO" id="GO:0005525">
    <property type="term" value="F:GTP binding"/>
    <property type="evidence" value="ECO:0007669"/>
    <property type="project" value="InterPro"/>
</dbReference>
<dbReference type="FunFam" id="3.40.50.300:FF:000055">
    <property type="entry name" value="GTP-binding protein TypA"/>
    <property type="match status" value="1"/>
</dbReference>
<dbReference type="GO" id="GO:1990904">
    <property type="term" value="C:ribonucleoprotein complex"/>
    <property type="evidence" value="ECO:0007669"/>
    <property type="project" value="TreeGrafter"/>
</dbReference>
<dbReference type="SUPFAM" id="SSF52540">
    <property type="entry name" value="P-loop containing nucleoside triphosphate hydrolases"/>
    <property type="match status" value="1"/>
</dbReference>
<dbReference type="InterPro" id="IPR006298">
    <property type="entry name" value="BipA"/>
</dbReference>
<dbReference type="GO" id="GO:0003924">
    <property type="term" value="F:GTPase activity"/>
    <property type="evidence" value="ECO:0007669"/>
    <property type="project" value="InterPro"/>
</dbReference>
<evidence type="ECO:0000313" key="2">
    <source>
        <dbReference type="EMBL" id="CDW85679.1"/>
    </source>
</evidence>
<dbReference type="CDD" id="cd01891">
    <property type="entry name" value="TypA_BipA"/>
    <property type="match status" value="1"/>
</dbReference>
<dbReference type="NCBIfam" id="TIGR01394">
    <property type="entry name" value="TypA_BipA"/>
    <property type="match status" value="1"/>
</dbReference>
<reference evidence="2 3" key="1">
    <citation type="submission" date="2014-06" db="EMBL/GenBank/DDBJ databases">
        <authorList>
            <person name="Swart Estienne"/>
        </authorList>
    </citation>
    <scope>NUCLEOTIDE SEQUENCE [LARGE SCALE GENOMIC DNA]</scope>
    <source>
        <strain evidence="2 3">130c</strain>
    </source>
</reference>
<dbReference type="InterPro" id="IPR035647">
    <property type="entry name" value="EFG_III/V"/>
</dbReference>
<dbReference type="InterPro" id="IPR009000">
    <property type="entry name" value="Transl_B-barrel_sf"/>
</dbReference>
<dbReference type="InterPro" id="IPR035651">
    <property type="entry name" value="BipA_V"/>
</dbReference>
<keyword evidence="3" id="KW-1185">Reference proteome</keyword>
<dbReference type="Pfam" id="PF00679">
    <property type="entry name" value="EFG_C"/>
    <property type="match status" value="1"/>
</dbReference>
<dbReference type="Pfam" id="PF21018">
    <property type="entry name" value="BipA_C"/>
    <property type="match status" value="1"/>
</dbReference>
<dbReference type="InterPro" id="IPR000795">
    <property type="entry name" value="T_Tr_GTP-bd_dom"/>
</dbReference>
<dbReference type="InterPro" id="IPR027417">
    <property type="entry name" value="P-loop_NTPase"/>
</dbReference>
<organism evidence="2 3">
    <name type="scientific">Stylonychia lemnae</name>
    <name type="common">Ciliate</name>
    <dbReference type="NCBI Taxonomy" id="5949"/>
    <lineage>
        <taxon>Eukaryota</taxon>
        <taxon>Sar</taxon>
        <taxon>Alveolata</taxon>
        <taxon>Ciliophora</taxon>
        <taxon>Intramacronucleata</taxon>
        <taxon>Spirotrichea</taxon>
        <taxon>Stichotrichia</taxon>
        <taxon>Sporadotrichida</taxon>
        <taxon>Oxytrichidae</taxon>
        <taxon>Stylonychinae</taxon>
        <taxon>Stylonychia</taxon>
    </lineage>
</organism>
<dbReference type="OMA" id="MSMLFTI"/>
<dbReference type="PRINTS" id="PR00315">
    <property type="entry name" value="ELONGATNFCT"/>
</dbReference>
<dbReference type="FunCoup" id="A0A078ATU9">
    <property type="interactions" value="47"/>
</dbReference>
<dbReference type="PANTHER" id="PTHR42908:SF8">
    <property type="entry name" value="TR-TYPE G DOMAIN-CONTAINING PROTEIN"/>
    <property type="match status" value="1"/>
</dbReference>
<dbReference type="AlphaFoldDB" id="A0A078ATU9"/>
<dbReference type="InterPro" id="IPR042116">
    <property type="entry name" value="TypA/BipA_C"/>
</dbReference>
<dbReference type="NCBIfam" id="TIGR00231">
    <property type="entry name" value="small_GTP"/>
    <property type="match status" value="1"/>
</dbReference>
<gene>
    <name evidence="2" type="primary">Contig6989.g7477</name>
    <name evidence="2" type="ORF">STYLEM_14764</name>
</gene>
<dbReference type="InParanoid" id="A0A078ATU9"/>
<feature type="domain" description="Tr-type G" evidence="1">
    <location>
        <begin position="106"/>
        <end position="297"/>
    </location>
</feature>
<dbReference type="Pfam" id="PF00009">
    <property type="entry name" value="GTP_EFTU"/>
    <property type="match status" value="1"/>
</dbReference>
<accession>A0A078ATU9</accession>
<dbReference type="InterPro" id="IPR000640">
    <property type="entry name" value="EFG_V-like"/>
</dbReference>
<evidence type="ECO:0000313" key="3">
    <source>
        <dbReference type="Proteomes" id="UP000039865"/>
    </source>
</evidence>
<dbReference type="Gene3D" id="2.40.50.250">
    <property type="entry name" value="bipa protein"/>
    <property type="match status" value="1"/>
</dbReference>
<dbReference type="InterPro" id="IPR047041">
    <property type="entry name" value="BipA_GTP-bd_dom"/>
</dbReference>
<evidence type="ECO:0000259" key="1">
    <source>
        <dbReference type="PROSITE" id="PS51722"/>
    </source>
</evidence>
<dbReference type="CDD" id="cd03710">
    <property type="entry name" value="BipA_TypA_C"/>
    <property type="match status" value="1"/>
</dbReference>
<sequence>MDKKFLTRGSALLSNTFRTTSATLQMQPKKSLIMVQKRDFFTMKNKLSQETSQMIFMERQMNKILGSTGLRFKSTMTEVAAAPAEQQLIEQPEYKSSDILNNSDPKKIRNLAIIAHVDHGKTTLVDCLLKQTGVTFSDERAMDSNDIEKERGITILSKCTSVVHKDYKLNIVDTPGHQDFGGEVERIMSMVDGVCLVVCATEGPMPQTKFVLKKALSHNLRPIVVINKVDRDSARVQEVENEIFDLFCQLEASDEQLDYPVIYASARSGWAIDEISKPRENVQDLYETIVRHIPHPKVDNQGELKMLITQTESNKYFGKMLIGRIHQGQITIGDKVSAVDSTGKVVEMSKIIKIIKKFGMNQVELNTAFAGDIVSIAGFMNGTVNHTINTAGKQHVIPSIPIDPPMISLSVTYNDSPLKGTEGDKCTINQIRERILREAEDDVSLRVNIAQVGGEKVEMAGRGDLHLGVLIEKMRREGFELAVTPPQVVMQPHPTDPKKQLEPYEEVHIDTGLDYVSLIIDKLNGRKGILLSADDQPDGRQLLKFKVPSRGLLGFRTELTNDTRGTALFRSQFLEYDEHAGAVRKNPKGAIISMASGVTTAYALRDIEEKGTLFVGINTPVYPGMVIGEYVLEDSDMEMNPTKSKKLTNIRTVGHEEQIKLQPPRLFNLEEAVSYIRDDELVEVTPKWIRIRKRILDSNERKKFKRDAKKMN</sequence>